<name>A0A2V4A0N1_9BACT</name>
<evidence type="ECO:0008006" key="3">
    <source>
        <dbReference type="Google" id="ProtNLM"/>
    </source>
</evidence>
<reference evidence="1 2" key="1">
    <citation type="submission" date="2018-05" db="EMBL/GenBank/DDBJ databases">
        <title>Marinifilum breve JC075T sp. nov., a marine bacterium isolated from Yongle Blue Hole in the South China Sea.</title>
        <authorList>
            <person name="Fu T."/>
        </authorList>
    </citation>
    <scope>NUCLEOTIDE SEQUENCE [LARGE SCALE GENOMIC DNA]</scope>
    <source>
        <strain evidence="1 2">JC075</strain>
    </source>
</reference>
<accession>A0A2V4A0N1</accession>
<protein>
    <recommendedName>
        <fullName evidence="3">SMI1/KNR4 family protein</fullName>
    </recommendedName>
</protein>
<organism evidence="1 2">
    <name type="scientific">Marinifilum breve</name>
    <dbReference type="NCBI Taxonomy" id="2184082"/>
    <lineage>
        <taxon>Bacteria</taxon>
        <taxon>Pseudomonadati</taxon>
        <taxon>Bacteroidota</taxon>
        <taxon>Bacteroidia</taxon>
        <taxon>Marinilabiliales</taxon>
        <taxon>Marinifilaceae</taxon>
    </lineage>
</organism>
<gene>
    <name evidence="1" type="ORF">DF185_06165</name>
</gene>
<dbReference type="EMBL" id="QFLI01000002">
    <property type="protein sequence ID" value="PXY02228.1"/>
    <property type="molecule type" value="Genomic_DNA"/>
</dbReference>
<keyword evidence="2" id="KW-1185">Reference proteome</keyword>
<comment type="caution">
    <text evidence="1">The sequence shown here is derived from an EMBL/GenBank/DDBJ whole genome shotgun (WGS) entry which is preliminary data.</text>
</comment>
<dbReference type="OrthoDB" id="2736282at2"/>
<evidence type="ECO:0000313" key="1">
    <source>
        <dbReference type="EMBL" id="PXY02228.1"/>
    </source>
</evidence>
<dbReference type="AlphaFoldDB" id="A0A2V4A0N1"/>
<proteinExistence type="predicted"/>
<evidence type="ECO:0000313" key="2">
    <source>
        <dbReference type="Proteomes" id="UP000248079"/>
    </source>
</evidence>
<sequence>MNFEEYKDEWKIYCNQFIVYELKNILNQNIPECDKQFLAEFGLPKDASMCLNFTNTNYDNIIFKELPQLCDMYNLDLEDWDSMGNEYNSHYCIGSDGSGNPICINSSGEIRVILMDYTLSGQFEWDLVNTSTEKMAKCLIEQERFAKSVLSSTLAETFYEADIPVKLFNKYFNKLSEIDKSIFDRESIWHFEIEELKERIK</sequence>
<dbReference type="Proteomes" id="UP000248079">
    <property type="component" value="Unassembled WGS sequence"/>
</dbReference>
<dbReference type="RefSeq" id="WP_110359862.1">
    <property type="nucleotide sequence ID" value="NZ_QFLI01000002.1"/>
</dbReference>